<dbReference type="AlphaFoldDB" id="A0A839HPX4"/>
<reference evidence="1 2" key="1">
    <citation type="submission" date="2020-08" db="EMBL/GenBank/DDBJ databases">
        <title>Aquariorum lacteus gen. nov., sp. nov., a new member of the family Comamonadaceae, isolated from freshwater aquarium.</title>
        <authorList>
            <person name="Chun S.-J."/>
        </authorList>
    </citation>
    <scope>NUCLEOTIDE SEQUENCE [LARGE SCALE GENOMIC DNA]</scope>
    <source>
        <strain evidence="1 2">SJAQ100</strain>
    </source>
</reference>
<comment type="caution">
    <text evidence="1">The sequence shown here is derived from an EMBL/GenBank/DDBJ whole genome shotgun (WGS) entry which is preliminary data.</text>
</comment>
<protein>
    <submittedName>
        <fullName evidence="1">Uncharacterized protein</fullName>
    </submittedName>
</protein>
<gene>
    <name evidence="1" type="ORF">H4F90_05745</name>
</gene>
<organism evidence="1 2">
    <name type="scientific">Aquariibacter albus</name>
    <dbReference type="NCBI Taxonomy" id="2759899"/>
    <lineage>
        <taxon>Bacteria</taxon>
        <taxon>Pseudomonadati</taxon>
        <taxon>Pseudomonadota</taxon>
        <taxon>Betaproteobacteria</taxon>
        <taxon>Burkholderiales</taxon>
        <taxon>Sphaerotilaceae</taxon>
        <taxon>Aquariibacter</taxon>
    </lineage>
</organism>
<name>A0A839HPX4_9BURK</name>
<evidence type="ECO:0000313" key="2">
    <source>
        <dbReference type="Proteomes" id="UP000586093"/>
    </source>
</evidence>
<sequence length="162" mass="17088">MDISLVTSAAGAVTAAVDIGRGLLGIRDAAKLAPEVAKLNETLLDAQQRLFSLTAALLALQQQHFETAQKLREAEDALAQRSGYTMVELAPGHVAYRVDQRPALAGPGGPVPAQPQHYLCQPCLDIRRHRSALHVRGAGARCPECKTSIGMSGFAALSVPGL</sequence>
<proteinExistence type="predicted"/>
<keyword evidence="2" id="KW-1185">Reference proteome</keyword>
<dbReference type="Proteomes" id="UP000586093">
    <property type="component" value="Unassembled WGS sequence"/>
</dbReference>
<dbReference type="EMBL" id="JACIVI010000001">
    <property type="protein sequence ID" value="MBB1161480.1"/>
    <property type="molecule type" value="Genomic_DNA"/>
</dbReference>
<accession>A0A839HPX4</accession>
<dbReference type="RefSeq" id="WP_182662304.1">
    <property type="nucleotide sequence ID" value="NZ_JACIVI010000001.1"/>
</dbReference>
<evidence type="ECO:0000313" key="1">
    <source>
        <dbReference type="EMBL" id="MBB1161480.1"/>
    </source>
</evidence>